<name>A0A6B1D451_9CHLR</name>
<dbReference type="InterPro" id="IPR011324">
    <property type="entry name" value="Cytotoxic_necrot_fac-like_cat"/>
</dbReference>
<evidence type="ECO:0000256" key="8">
    <source>
        <dbReference type="ARBA" id="ARBA00047989"/>
    </source>
</evidence>
<evidence type="ECO:0000256" key="3">
    <source>
        <dbReference type="ARBA" id="ARBA00007353"/>
    </source>
</evidence>
<protein>
    <submittedName>
        <fullName evidence="11">Laccase domain-containing protein</fullName>
    </submittedName>
</protein>
<keyword evidence="6" id="KW-0378">Hydrolase</keyword>
<evidence type="ECO:0000256" key="1">
    <source>
        <dbReference type="ARBA" id="ARBA00000553"/>
    </source>
</evidence>
<dbReference type="Pfam" id="PF02578">
    <property type="entry name" value="Cu-oxidase_4"/>
    <property type="match status" value="1"/>
</dbReference>
<accession>A0A6B1D451</accession>
<evidence type="ECO:0000313" key="11">
    <source>
        <dbReference type="EMBL" id="MYC94641.1"/>
    </source>
</evidence>
<dbReference type="PANTHER" id="PTHR30616">
    <property type="entry name" value="UNCHARACTERIZED PROTEIN YFIH"/>
    <property type="match status" value="1"/>
</dbReference>
<sequence>MHRICYNNGVVAYAFESFASLPLQAHVSARHGGVSPEPWRSLNFSYSRGDKPSRVLENFARFCAALGRDPAHPVRTHQVHSTRVARVGWTEAGARQESCDALITDAVGLPLFLVFADCVPLILYDPIGHALGACHAGWRGTIDGVATAALEAMTVAFGTVAAEVRVGIGPSIGPESYEVGEEVIGKAISTLSGGEQYFCRQNGDQSNPCFDLWKANIDQLTAAGVPEEQIELSGIDTARNTHEFFSHRAEKGRCGLFGLLTWLEPRE</sequence>
<comment type="catalytic activity">
    <reaction evidence="8">
        <text>adenosine + H2O + H(+) = inosine + NH4(+)</text>
        <dbReference type="Rhea" id="RHEA:24408"/>
        <dbReference type="ChEBI" id="CHEBI:15377"/>
        <dbReference type="ChEBI" id="CHEBI:15378"/>
        <dbReference type="ChEBI" id="CHEBI:16335"/>
        <dbReference type="ChEBI" id="CHEBI:17596"/>
        <dbReference type="ChEBI" id="CHEBI:28938"/>
        <dbReference type="EC" id="3.5.4.4"/>
    </reaction>
    <physiologicalReaction direction="left-to-right" evidence="8">
        <dbReference type="Rhea" id="RHEA:24409"/>
    </physiologicalReaction>
</comment>
<comment type="catalytic activity">
    <reaction evidence="9">
        <text>adenosine + phosphate = alpha-D-ribose 1-phosphate + adenine</text>
        <dbReference type="Rhea" id="RHEA:27642"/>
        <dbReference type="ChEBI" id="CHEBI:16335"/>
        <dbReference type="ChEBI" id="CHEBI:16708"/>
        <dbReference type="ChEBI" id="CHEBI:43474"/>
        <dbReference type="ChEBI" id="CHEBI:57720"/>
        <dbReference type="EC" id="2.4.2.1"/>
    </reaction>
    <physiologicalReaction direction="left-to-right" evidence="9">
        <dbReference type="Rhea" id="RHEA:27643"/>
    </physiologicalReaction>
</comment>
<keyword evidence="4" id="KW-0808">Transferase</keyword>
<dbReference type="CDD" id="cd16833">
    <property type="entry name" value="YfiH"/>
    <property type="match status" value="1"/>
</dbReference>
<evidence type="ECO:0000256" key="2">
    <source>
        <dbReference type="ARBA" id="ARBA00003215"/>
    </source>
</evidence>
<dbReference type="InterPro" id="IPR003730">
    <property type="entry name" value="Cu_polyphenol_OxRdtase"/>
</dbReference>
<dbReference type="Gene3D" id="3.60.140.10">
    <property type="entry name" value="CNF1/YfiH-like putative cysteine hydrolases"/>
    <property type="match status" value="1"/>
</dbReference>
<dbReference type="GO" id="GO:0017061">
    <property type="term" value="F:S-methyl-5-thioadenosine phosphorylase activity"/>
    <property type="evidence" value="ECO:0007669"/>
    <property type="project" value="UniProtKB-EC"/>
</dbReference>
<comment type="similarity">
    <text evidence="3">Belongs to the purine nucleoside phosphorylase YfiH/LACC1 family.</text>
</comment>
<evidence type="ECO:0000256" key="7">
    <source>
        <dbReference type="ARBA" id="ARBA00022833"/>
    </source>
</evidence>
<reference evidence="11" key="1">
    <citation type="submission" date="2019-09" db="EMBL/GenBank/DDBJ databases">
        <title>Characterisation of the sponge microbiome using genome-centric metagenomics.</title>
        <authorList>
            <person name="Engelberts J.P."/>
            <person name="Robbins S.J."/>
            <person name="De Goeij J.M."/>
            <person name="Aranda M."/>
            <person name="Bell S.C."/>
            <person name="Webster N.S."/>
        </authorList>
    </citation>
    <scope>NUCLEOTIDE SEQUENCE</scope>
    <source>
        <strain evidence="11">SB0661_bin_32</strain>
    </source>
</reference>
<dbReference type="GO" id="GO:0005507">
    <property type="term" value="F:copper ion binding"/>
    <property type="evidence" value="ECO:0007669"/>
    <property type="project" value="TreeGrafter"/>
</dbReference>
<comment type="catalytic activity">
    <reaction evidence="10">
        <text>S-methyl-5'-thioadenosine + phosphate = 5-(methylsulfanyl)-alpha-D-ribose 1-phosphate + adenine</text>
        <dbReference type="Rhea" id="RHEA:11852"/>
        <dbReference type="ChEBI" id="CHEBI:16708"/>
        <dbReference type="ChEBI" id="CHEBI:17509"/>
        <dbReference type="ChEBI" id="CHEBI:43474"/>
        <dbReference type="ChEBI" id="CHEBI:58533"/>
        <dbReference type="EC" id="2.4.2.28"/>
    </reaction>
    <physiologicalReaction direction="left-to-right" evidence="10">
        <dbReference type="Rhea" id="RHEA:11853"/>
    </physiologicalReaction>
</comment>
<comment type="function">
    <text evidence="2">Purine nucleoside enzyme that catalyzes the phosphorolysis of adenosine and inosine nucleosides, yielding D-ribose 1-phosphate and the respective free bases, adenine and hypoxanthine. Also catalyzes the phosphorolysis of S-methyl-5'-thioadenosine into adenine and S-methyl-5-thio-alpha-D-ribose 1-phosphate. Also has adenosine deaminase activity.</text>
</comment>
<dbReference type="AlphaFoldDB" id="A0A6B1D451"/>
<comment type="catalytic activity">
    <reaction evidence="1">
        <text>inosine + phosphate = alpha-D-ribose 1-phosphate + hypoxanthine</text>
        <dbReference type="Rhea" id="RHEA:27646"/>
        <dbReference type="ChEBI" id="CHEBI:17368"/>
        <dbReference type="ChEBI" id="CHEBI:17596"/>
        <dbReference type="ChEBI" id="CHEBI:43474"/>
        <dbReference type="ChEBI" id="CHEBI:57720"/>
        <dbReference type="EC" id="2.4.2.1"/>
    </reaction>
    <physiologicalReaction direction="left-to-right" evidence="1">
        <dbReference type="Rhea" id="RHEA:27647"/>
    </physiologicalReaction>
</comment>
<keyword evidence="5" id="KW-0479">Metal-binding</keyword>
<evidence type="ECO:0000256" key="10">
    <source>
        <dbReference type="ARBA" id="ARBA00049893"/>
    </source>
</evidence>
<comment type="caution">
    <text evidence="11">The sequence shown here is derived from an EMBL/GenBank/DDBJ whole genome shotgun (WGS) entry which is preliminary data.</text>
</comment>
<dbReference type="SUPFAM" id="SSF64438">
    <property type="entry name" value="CNF1/YfiH-like putative cysteine hydrolases"/>
    <property type="match status" value="1"/>
</dbReference>
<dbReference type="GO" id="GO:0016787">
    <property type="term" value="F:hydrolase activity"/>
    <property type="evidence" value="ECO:0007669"/>
    <property type="project" value="UniProtKB-KW"/>
</dbReference>
<evidence type="ECO:0000256" key="5">
    <source>
        <dbReference type="ARBA" id="ARBA00022723"/>
    </source>
</evidence>
<keyword evidence="7" id="KW-0862">Zinc</keyword>
<gene>
    <name evidence="11" type="ORF">F4X14_06690</name>
</gene>
<dbReference type="InterPro" id="IPR038371">
    <property type="entry name" value="Cu_polyphenol_OxRdtase_sf"/>
</dbReference>
<evidence type="ECO:0000256" key="6">
    <source>
        <dbReference type="ARBA" id="ARBA00022801"/>
    </source>
</evidence>
<dbReference type="PANTHER" id="PTHR30616:SF2">
    <property type="entry name" value="PURINE NUCLEOSIDE PHOSPHORYLASE LACC1"/>
    <property type="match status" value="1"/>
</dbReference>
<evidence type="ECO:0000256" key="9">
    <source>
        <dbReference type="ARBA" id="ARBA00048968"/>
    </source>
</evidence>
<proteinExistence type="inferred from homology"/>
<dbReference type="EMBL" id="VXMH01000030">
    <property type="protein sequence ID" value="MYC94641.1"/>
    <property type="molecule type" value="Genomic_DNA"/>
</dbReference>
<evidence type="ECO:0000256" key="4">
    <source>
        <dbReference type="ARBA" id="ARBA00022679"/>
    </source>
</evidence>
<organism evidence="11">
    <name type="scientific">Caldilineaceae bacterium SB0661_bin_32</name>
    <dbReference type="NCBI Taxonomy" id="2605255"/>
    <lineage>
        <taxon>Bacteria</taxon>
        <taxon>Bacillati</taxon>
        <taxon>Chloroflexota</taxon>
        <taxon>Caldilineae</taxon>
        <taxon>Caldilineales</taxon>
        <taxon>Caldilineaceae</taxon>
    </lineage>
</organism>